<proteinExistence type="inferred from homology"/>
<name>A0A834GHA6_RHOSS</name>
<evidence type="ECO:0000256" key="1">
    <source>
        <dbReference type="ARBA" id="ARBA00004141"/>
    </source>
</evidence>
<dbReference type="Proteomes" id="UP000626092">
    <property type="component" value="Unassembled WGS sequence"/>
</dbReference>
<evidence type="ECO:0000256" key="2">
    <source>
        <dbReference type="ARBA" id="ARBA00007524"/>
    </source>
</evidence>
<accession>A0A834GHA6</accession>
<dbReference type="GO" id="GO:0033013">
    <property type="term" value="P:tetrapyrrole metabolic process"/>
    <property type="evidence" value="ECO:0007669"/>
    <property type="project" value="UniProtKB-ARBA"/>
</dbReference>
<comment type="subcellular location">
    <subcellularLocation>
        <location evidence="1">Membrane</location>
        <topology evidence="1">Multi-pass membrane protein</topology>
    </subcellularLocation>
</comment>
<dbReference type="PANTHER" id="PTHR10057:SF0">
    <property type="entry name" value="TRANSLOCATOR PROTEIN"/>
    <property type="match status" value="1"/>
</dbReference>
<comment type="caution">
    <text evidence="7">The sequence shown here is derived from an EMBL/GenBank/DDBJ whole genome shotgun (WGS) entry which is preliminary data.</text>
</comment>
<evidence type="ECO:0000256" key="4">
    <source>
        <dbReference type="ARBA" id="ARBA00022989"/>
    </source>
</evidence>
<dbReference type="Pfam" id="PF03073">
    <property type="entry name" value="TspO_MBR"/>
    <property type="match status" value="1"/>
</dbReference>
<keyword evidence="5 6" id="KW-0472">Membrane</keyword>
<keyword evidence="4 6" id="KW-1133">Transmembrane helix</keyword>
<gene>
    <name evidence="7" type="ORF">RHSIM_Rhsim09G0027200</name>
</gene>
<dbReference type="AlphaFoldDB" id="A0A834GHA6"/>
<dbReference type="OrthoDB" id="8841220at2759"/>
<evidence type="ECO:0000313" key="7">
    <source>
        <dbReference type="EMBL" id="KAF7131901.1"/>
    </source>
</evidence>
<comment type="similarity">
    <text evidence="2">Belongs to the TspO/BZRP family.</text>
</comment>
<feature type="transmembrane region" description="Helical" evidence="6">
    <location>
        <begin position="131"/>
        <end position="148"/>
    </location>
</feature>
<evidence type="ECO:0000256" key="5">
    <source>
        <dbReference type="ARBA" id="ARBA00023136"/>
    </source>
</evidence>
<keyword evidence="8" id="KW-1185">Reference proteome</keyword>
<organism evidence="7 8">
    <name type="scientific">Rhododendron simsii</name>
    <name type="common">Sims's rhododendron</name>
    <dbReference type="NCBI Taxonomy" id="118357"/>
    <lineage>
        <taxon>Eukaryota</taxon>
        <taxon>Viridiplantae</taxon>
        <taxon>Streptophyta</taxon>
        <taxon>Embryophyta</taxon>
        <taxon>Tracheophyta</taxon>
        <taxon>Spermatophyta</taxon>
        <taxon>Magnoliopsida</taxon>
        <taxon>eudicotyledons</taxon>
        <taxon>Gunneridae</taxon>
        <taxon>Pentapetalae</taxon>
        <taxon>asterids</taxon>
        <taxon>Ericales</taxon>
        <taxon>Ericaceae</taxon>
        <taxon>Ericoideae</taxon>
        <taxon>Rhodoreae</taxon>
        <taxon>Rhododendron</taxon>
    </lineage>
</organism>
<protein>
    <submittedName>
        <fullName evidence="7">Uncharacterized protein</fullName>
    </submittedName>
</protein>
<reference evidence="7" key="1">
    <citation type="submission" date="2019-11" db="EMBL/GenBank/DDBJ databases">
        <authorList>
            <person name="Liu Y."/>
            <person name="Hou J."/>
            <person name="Li T.-Q."/>
            <person name="Guan C.-H."/>
            <person name="Wu X."/>
            <person name="Wu H.-Z."/>
            <person name="Ling F."/>
            <person name="Zhang R."/>
            <person name="Shi X.-G."/>
            <person name="Ren J.-P."/>
            <person name="Chen E.-F."/>
            <person name="Sun J.-M."/>
        </authorList>
    </citation>
    <scope>NUCLEOTIDE SEQUENCE</scope>
    <source>
        <strain evidence="7">Adult_tree_wgs_1</strain>
        <tissue evidence="7">Leaves</tissue>
    </source>
</reference>
<dbReference type="Gene3D" id="1.20.1260.100">
    <property type="entry name" value="TspO/MBR protein"/>
    <property type="match status" value="1"/>
</dbReference>
<evidence type="ECO:0000256" key="3">
    <source>
        <dbReference type="ARBA" id="ARBA00022692"/>
    </source>
</evidence>
<evidence type="ECO:0000313" key="8">
    <source>
        <dbReference type="Proteomes" id="UP000626092"/>
    </source>
</evidence>
<dbReference type="PANTHER" id="PTHR10057">
    <property type="entry name" value="PERIPHERAL-TYPE BENZODIAZEPINE RECEPTOR"/>
    <property type="match status" value="1"/>
</dbReference>
<dbReference type="GO" id="GO:0016020">
    <property type="term" value="C:membrane"/>
    <property type="evidence" value="ECO:0007669"/>
    <property type="project" value="UniProtKB-SubCell"/>
</dbReference>
<evidence type="ECO:0000256" key="6">
    <source>
        <dbReference type="SAM" id="Phobius"/>
    </source>
</evidence>
<keyword evidence="3 6" id="KW-0812">Transmembrane</keyword>
<feature type="transmembrane region" description="Helical" evidence="6">
    <location>
        <begin position="95"/>
        <end position="119"/>
    </location>
</feature>
<sequence>MATENLRHRIGDHCNIINPTENIDEIYDDDYEDEYDDYVEDTSSMKGRMLRWKAAIARHGFLSLAAAILPASLHLVDVFFLRSAERASAHPSWLLTRWIIDAHFVFSSLVIGLGTWFAWAENGPPRNPTAFAVRFFAYTALSLAWDPVVFGWGAIKLGMFVCGVRALLALGIGCSIRRLNDTACELIFRACGVFGSTHLFRCTLYLLL</sequence>
<dbReference type="InterPro" id="IPR004307">
    <property type="entry name" value="TspO_MBR"/>
</dbReference>
<dbReference type="EMBL" id="WJXA01000009">
    <property type="protein sequence ID" value="KAF7131901.1"/>
    <property type="molecule type" value="Genomic_DNA"/>
</dbReference>
<feature type="transmembrane region" description="Helical" evidence="6">
    <location>
        <begin position="55"/>
        <end position="75"/>
    </location>
</feature>
<dbReference type="InterPro" id="IPR038330">
    <property type="entry name" value="TspO/MBR-related_sf"/>
</dbReference>